<keyword evidence="2" id="KW-0238">DNA-binding</keyword>
<dbReference type="PANTHER" id="PTHR46797:SF23">
    <property type="entry name" value="HTH-TYPE TRANSCRIPTIONAL REGULATOR SUTR"/>
    <property type="match status" value="1"/>
</dbReference>
<accession>A0A640MKE8</accession>
<evidence type="ECO:0000313" key="5">
    <source>
        <dbReference type="EMBL" id="GEU14235.1"/>
    </source>
</evidence>
<organism evidence="5">
    <name type="scientific">Bacillus anthracis</name>
    <name type="common">anthrax bacterium</name>
    <dbReference type="NCBI Taxonomy" id="1392"/>
    <lineage>
        <taxon>Bacteria</taxon>
        <taxon>Bacillati</taxon>
        <taxon>Bacillota</taxon>
        <taxon>Bacilli</taxon>
        <taxon>Bacillales</taxon>
        <taxon>Bacillaceae</taxon>
        <taxon>Bacillus</taxon>
        <taxon>Bacillus cereus group</taxon>
    </lineage>
</organism>
<dbReference type="InterPro" id="IPR050807">
    <property type="entry name" value="TransReg_Diox_bact_type"/>
</dbReference>
<dbReference type="EMBL" id="BLEY01000027">
    <property type="protein sequence ID" value="GEU14235.1"/>
    <property type="molecule type" value="Genomic_DNA"/>
</dbReference>
<evidence type="ECO:0000256" key="2">
    <source>
        <dbReference type="ARBA" id="ARBA00023125"/>
    </source>
</evidence>
<dbReference type="PANTHER" id="PTHR46797">
    <property type="entry name" value="HTH-TYPE TRANSCRIPTIONAL REGULATOR"/>
    <property type="match status" value="1"/>
</dbReference>
<dbReference type="GO" id="GO:0003677">
    <property type="term" value="F:DNA binding"/>
    <property type="evidence" value="ECO:0007669"/>
    <property type="project" value="UniProtKB-KW"/>
</dbReference>
<keyword evidence="3" id="KW-0804">Transcription</keyword>
<dbReference type="AlphaFoldDB" id="A0A640MKE8"/>
<dbReference type="GO" id="GO:0005829">
    <property type="term" value="C:cytosol"/>
    <property type="evidence" value="ECO:0007669"/>
    <property type="project" value="TreeGrafter"/>
</dbReference>
<reference evidence="5" key="2">
    <citation type="submission" date="2019-12" db="EMBL/GenBank/DDBJ databases">
        <authorList>
            <person name="Hoang T.H.H."/>
            <person name="Okutani A."/>
        </authorList>
    </citation>
    <scope>NUCLEOTIDE SEQUENCE</scope>
    <source>
        <strain evidence="5">QuyetLC</strain>
    </source>
</reference>
<dbReference type="Gene3D" id="1.10.260.40">
    <property type="entry name" value="lambda repressor-like DNA-binding domains"/>
    <property type="match status" value="1"/>
</dbReference>
<dbReference type="SMART" id="SM00530">
    <property type="entry name" value="HTH_XRE"/>
    <property type="match status" value="1"/>
</dbReference>
<name>A0A640MKE8_BACAN</name>
<gene>
    <name evidence="5" type="ORF">QuyetLC_26860</name>
</gene>
<keyword evidence="1" id="KW-0805">Transcription regulation</keyword>
<dbReference type="InterPro" id="IPR001387">
    <property type="entry name" value="Cro/C1-type_HTH"/>
</dbReference>
<dbReference type="PROSITE" id="PS50943">
    <property type="entry name" value="HTH_CROC1"/>
    <property type="match status" value="1"/>
</dbReference>
<protein>
    <recommendedName>
        <fullName evidence="4">HTH cro/C1-type domain-containing protein</fullName>
    </recommendedName>
</protein>
<evidence type="ECO:0000256" key="1">
    <source>
        <dbReference type="ARBA" id="ARBA00023015"/>
    </source>
</evidence>
<dbReference type="Pfam" id="PF01381">
    <property type="entry name" value="HTH_3"/>
    <property type="match status" value="1"/>
</dbReference>
<dbReference type="GO" id="GO:0003700">
    <property type="term" value="F:DNA-binding transcription factor activity"/>
    <property type="evidence" value="ECO:0007669"/>
    <property type="project" value="TreeGrafter"/>
</dbReference>
<reference evidence="5" key="1">
    <citation type="submission" date="2019-12" db="EMBL/GenBank/DDBJ databases">
        <title>Epidemiological and comparative genomic analysis of Bacillus anthracis isolated from northern Vietnam.</title>
        <authorList>
            <person name="Hoang T.T.H."/>
            <person name="Dang D.A."/>
            <person name="Pham M.H."/>
            <person name="Luong M.H."/>
            <person name="Tran N.D."/>
            <person name="Nguyen T.H."/>
            <person name="Nguyen T.T."/>
            <person name="Inoue S."/>
            <person name="Morikawa S."/>
            <person name="Okutani A."/>
        </authorList>
    </citation>
    <scope>NUCLEOTIDE SEQUENCE</scope>
    <source>
        <strain evidence="5">QuyetLC</strain>
    </source>
</reference>
<sequence>MNEEEVKSFANIEAQRIIEQIISLRKKKGMSQELLAEKSGMSRNTIIQVEKKKVKISLVTFCALLKGLDVSYSEFFKITQKESDLANEFGDDIVELMKKLSNHPNKNEYINILGTLLTIK</sequence>
<dbReference type="InterPro" id="IPR010982">
    <property type="entry name" value="Lambda_DNA-bd_dom_sf"/>
</dbReference>
<comment type="caution">
    <text evidence="5">The sequence shown here is derived from an EMBL/GenBank/DDBJ whole genome shotgun (WGS) entry which is preliminary data.</text>
</comment>
<feature type="domain" description="HTH cro/C1-type" evidence="4">
    <location>
        <begin position="21"/>
        <end position="75"/>
    </location>
</feature>
<dbReference type="SUPFAM" id="SSF47413">
    <property type="entry name" value="lambda repressor-like DNA-binding domains"/>
    <property type="match status" value="1"/>
</dbReference>
<evidence type="ECO:0000256" key="3">
    <source>
        <dbReference type="ARBA" id="ARBA00023163"/>
    </source>
</evidence>
<proteinExistence type="predicted"/>
<dbReference type="CDD" id="cd00093">
    <property type="entry name" value="HTH_XRE"/>
    <property type="match status" value="1"/>
</dbReference>
<evidence type="ECO:0000259" key="4">
    <source>
        <dbReference type="PROSITE" id="PS50943"/>
    </source>
</evidence>